<dbReference type="EMBL" id="APVG01000036">
    <property type="protein sequence ID" value="ENY71357.1"/>
    <property type="molecule type" value="Genomic_DNA"/>
</dbReference>
<feature type="binding site" evidence="3">
    <location>
        <position position="43"/>
    </location>
    <ligand>
        <name>a divalent metal cation</name>
        <dbReference type="ChEBI" id="CHEBI:60240"/>
    </ligand>
</feature>
<protein>
    <submittedName>
        <fullName evidence="4">DinB family protein</fullName>
    </submittedName>
</protein>
<dbReference type="Gene3D" id="1.20.120.450">
    <property type="entry name" value="dinb family like domain"/>
    <property type="match status" value="1"/>
</dbReference>
<evidence type="ECO:0000313" key="5">
    <source>
        <dbReference type="Proteomes" id="UP000023775"/>
    </source>
</evidence>
<dbReference type="OrthoDB" id="9807509at2"/>
<keyword evidence="5" id="KW-1185">Reference proteome</keyword>
<gene>
    <name evidence="4" type="ORF">G114_13428</name>
</gene>
<dbReference type="PANTHER" id="PTHR37302:SF1">
    <property type="entry name" value="PROTEIN DINB"/>
    <property type="match status" value="1"/>
</dbReference>
<feature type="binding site" evidence="3">
    <location>
        <position position="131"/>
    </location>
    <ligand>
        <name>a divalent metal cation</name>
        <dbReference type="ChEBI" id="CHEBI:60240"/>
    </ligand>
</feature>
<dbReference type="PANTHER" id="PTHR37302">
    <property type="entry name" value="SLR1116 PROTEIN"/>
    <property type="match status" value="1"/>
</dbReference>
<dbReference type="Pfam" id="PF05163">
    <property type="entry name" value="DinB"/>
    <property type="match status" value="1"/>
</dbReference>
<dbReference type="AlphaFoldDB" id="N9V7U8"/>
<dbReference type="GO" id="GO:0046872">
    <property type="term" value="F:metal ion binding"/>
    <property type="evidence" value="ECO:0007669"/>
    <property type="project" value="UniProtKB-KW"/>
</dbReference>
<evidence type="ECO:0000313" key="4">
    <source>
        <dbReference type="EMBL" id="ENY71357.1"/>
    </source>
</evidence>
<sequence>MTLLATALRHKAWADLELLGAIGRLDDTSHAKARHQAIRLMNHIYVVDRIFIAHLRGEPHGYSATNTEETPTLEALTHSMGEAHAALLVLCNDLTDEALDTPRSFTFTDGDRGTMSAAEMLLHLVSHGGYHRGAVGRILAECDLAPPRDLLTRFLHSSEPERRGH</sequence>
<comment type="similarity">
    <text evidence="1">Belongs to the DinB family.</text>
</comment>
<dbReference type="InterPro" id="IPR034660">
    <property type="entry name" value="DinB/YfiT-like"/>
</dbReference>
<name>N9V7U8_9GAMM</name>
<dbReference type="eggNOG" id="COG2318">
    <property type="taxonomic scope" value="Bacteria"/>
</dbReference>
<evidence type="ECO:0000256" key="3">
    <source>
        <dbReference type="PIRSR" id="PIRSR607837-1"/>
    </source>
</evidence>
<dbReference type="PATRIC" id="fig|1268237.3.peg.2643"/>
<proteinExistence type="inferred from homology"/>
<keyword evidence="2 3" id="KW-0479">Metal-binding</keyword>
<comment type="caution">
    <text evidence="4">The sequence shown here is derived from an EMBL/GenBank/DDBJ whole genome shotgun (WGS) entry which is preliminary data.</text>
</comment>
<evidence type="ECO:0000256" key="1">
    <source>
        <dbReference type="ARBA" id="ARBA00008635"/>
    </source>
</evidence>
<dbReference type="SUPFAM" id="SSF109854">
    <property type="entry name" value="DinB/YfiT-like putative metalloenzymes"/>
    <property type="match status" value="1"/>
</dbReference>
<evidence type="ECO:0000256" key="2">
    <source>
        <dbReference type="ARBA" id="ARBA00022723"/>
    </source>
</evidence>
<accession>N9V7U8</accession>
<organism evidence="4 5">
    <name type="scientific">Aeromonas diversa CDC 2478-85</name>
    <dbReference type="NCBI Taxonomy" id="1268237"/>
    <lineage>
        <taxon>Bacteria</taxon>
        <taxon>Pseudomonadati</taxon>
        <taxon>Pseudomonadota</taxon>
        <taxon>Gammaproteobacteria</taxon>
        <taxon>Aeromonadales</taxon>
        <taxon>Aeromonadaceae</taxon>
        <taxon>Aeromonas</taxon>
    </lineage>
</organism>
<dbReference type="Proteomes" id="UP000023775">
    <property type="component" value="Unassembled WGS sequence"/>
</dbReference>
<reference evidence="4 5" key="1">
    <citation type="journal article" date="2013" name="Genome Announc.">
        <title>Draft Genome Sequence of the Aeromonas diversa Type Strain.</title>
        <authorList>
            <person name="Farfan M."/>
            <person name="Spataro N."/>
            <person name="Sanglas A."/>
            <person name="Albarral V."/>
            <person name="Loren J.G."/>
            <person name="Bosch E."/>
            <person name="Fuste M.C."/>
        </authorList>
    </citation>
    <scope>NUCLEOTIDE SEQUENCE [LARGE SCALE GENOMIC DNA]</scope>
    <source>
        <strain evidence="4 5">2478-85</strain>
    </source>
</reference>
<feature type="binding site" evidence="3">
    <location>
        <position position="127"/>
    </location>
    <ligand>
        <name>a divalent metal cation</name>
        <dbReference type="ChEBI" id="CHEBI:60240"/>
    </ligand>
</feature>
<dbReference type="RefSeq" id="WP_005355958.1">
    <property type="nucleotide sequence ID" value="NZ_APVG01000036.1"/>
</dbReference>
<dbReference type="InterPro" id="IPR007837">
    <property type="entry name" value="DinB"/>
</dbReference>